<evidence type="ECO:0000256" key="5">
    <source>
        <dbReference type="ARBA" id="ARBA00023004"/>
    </source>
</evidence>
<dbReference type="Pfam" id="PF04055">
    <property type="entry name" value="Radical_SAM"/>
    <property type="match status" value="1"/>
</dbReference>
<dbReference type="OrthoDB" id="9792276at2"/>
<keyword evidence="11" id="KW-1185">Reference proteome</keyword>
<dbReference type="SFLD" id="SFLDS00029">
    <property type="entry name" value="Radical_SAM"/>
    <property type="match status" value="1"/>
</dbReference>
<gene>
    <name evidence="10" type="ORF">AU255_09015</name>
</gene>
<dbReference type="InterPro" id="IPR051196">
    <property type="entry name" value="RSAD2/Viperin_antiviral"/>
</dbReference>
<comment type="cofactor">
    <cofactor evidence="1">
        <name>[4Fe-4S] cluster</name>
        <dbReference type="ChEBI" id="CHEBI:49883"/>
    </cofactor>
</comment>
<keyword evidence="6" id="KW-0411">Iron-sulfur</keyword>
<evidence type="ECO:0000256" key="7">
    <source>
        <dbReference type="ARBA" id="ARBA00023118"/>
    </source>
</evidence>
<organism evidence="10 11">
    <name type="scientific">Methyloprofundus sedimenti</name>
    <dbReference type="NCBI Taxonomy" id="1420851"/>
    <lineage>
        <taxon>Bacteria</taxon>
        <taxon>Pseudomonadati</taxon>
        <taxon>Pseudomonadota</taxon>
        <taxon>Gammaproteobacteria</taxon>
        <taxon>Methylococcales</taxon>
        <taxon>Methylococcaceae</taxon>
        <taxon>Methyloprofundus</taxon>
    </lineage>
</organism>
<dbReference type="GO" id="GO:0051539">
    <property type="term" value="F:4 iron, 4 sulfur cluster binding"/>
    <property type="evidence" value="ECO:0007669"/>
    <property type="project" value="UniProtKB-KW"/>
</dbReference>
<dbReference type="InterPro" id="IPR013785">
    <property type="entry name" value="Aldolase_TIM"/>
</dbReference>
<dbReference type="GO" id="GO:0003824">
    <property type="term" value="F:catalytic activity"/>
    <property type="evidence" value="ECO:0007669"/>
    <property type="project" value="InterPro"/>
</dbReference>
<dbReference type="Gene3D" id="3.20.20.70">
    <property type="entry name" value="Aldolase class I"/>
    <property type="match status" value="1"/>
</dbReference>
<evidence type="ECO:0000313" key="11">
    <source>
        <dbReference type="Proteomes" id="UP000191980"/>
    </source>
</evidence>
<dbReference type="SFLD" id="SFLDG01088">
    <property type="entry name" value="antiviral_proteins"/>
    <property type="match status" value="1"/>
</dbReference>
<dbReference type="EMBL" id="LPUF01000001">
    <property type="protein sequence ID" value="OQK17979.1"/>
    <property type="molecule type" value="Genomic_DNA"/>
</dbReference>
<sequence length="295" mass="33771">MQTKSAQNSLETVINYHITEKCNFACHYCFAKYGLEDKFKMELHHDLSQVKLMLEDIYQHFQNGNAGNDVRINFAGGEPMILKKFPEIIEMAYAIGFKVSLITNASVLTDDFINKQARHLSVFGLSIDSFQEDTNQNIGRVTWSGKANKTAEIMQKIALIRKLNSEISIKLNTVVTHKNYDELMATEINRIAPDKWKIFEVLPNGNAGGKVSKQQFEHFICNHAETVDVPKFVEYNDDLLDSYLMIDPLGRFYQRQSVGHKNIFSAPIIMVGAKQALQQVTFDQHKFDQRYVSFS</sequence>
<evidence type="ECO:0000256" key="2">
    <source>
        <dbReference type="ARBA" id="ARBA00022485"/>
    </source>
</evidence>
<dbReference type="NCBIfam" id="NF038283">
    <property type="entry name" value="viperin_w_prok"/>
    <property type="match status" value="1"/>
</dbReference>
<evidence type="ECO:0000256" key="4">
    <source>
        <dbReference type="ARBA" id="ARBA00022723"/>
    </source>
</evidence>
<keyword evidence="3" id="KW-0949">S-adenosyl-L-methionine</keyword>
<dbReference type="RefSeq" id="WP_080522583.1">
    <property type="nucleotide sequence ID" value="NZ_LPUF01000001.1"/>
</dbReference>
<evidence type="ECO:0000256" key="6">
    <source>
        <dbReference type="ARBA" id="ARBA00023014"/>
    </source>
</evidence>
<evidence type="ECO:0000256" key="8">
    <source>
        <dbReference type="ARBA" id="ARBA00039667"/>
    </source>
</evidence>
<dbReference type="SMART" id="SM00729">
    <property type="entry name" value="Elp3"/>
    <property type="match status" value="1"/>
</dbReference>
<dbReference type="PANTHER" id="PTHR21339">
    <property type="entry name" value="RADICAL S-ADENOSYL METHIONINE DOMAIN-CONTAINING PROTEIN 2"/>
    <property type="match status" value="1"/>
</dbReference>
<evidence type="ECO:0000256" key="3">
    <source>
        <dbReference type="ARBA" id="ARBA00022691"/>
    </source>
</evidence>
<dbReference type="InterPro" id="IPR007197">
    <property type="entry name" value="rSAM"/>
</dbReference>
<evidence type="ECO:0000259" key="9">
    <source>
        <dbReference type="PROSITE" id="PS51918"/>
    </source>
</evidence>
<dbReference type="PROSITE" id="PS51918">
    <property type="entry name" value="RADICAL_SAM"/>
    <property type="match status" value="1"/>
</dbReference>
<comment type="caution">
    <text evidence="10">The sequence shown here is derived from an EMBL/GenBank/DDBJ whole genome shotgun (WGS) entry which is preliminary data.</text>
</comment>
<dbReference type="InterPro" id="IPR058240">
    <property type="entry name" value="rSAM_sf"/>
</dbReference>
<dbReference type="STRING" id="1420851.AU255_09015"/>
<evidence type="ECO:0000313" key="10">
    <source>
        <dbReference type="EMBL" id="OQK17979.1"/>
    </source>
</evidence>
<evidence type="ECO:0000256" key="1">
    <source>
        <dbReference type="ARBA" id="ARBA00001966"/>
    </source>
</evidence>
<dbReference type="CDD" id="cd01335">
    <property type="entry name" value="Radical_SAM"/>
    <property type="match status" value="1"/>
</dbReference>
<keyword evidence="2" id="KW-0004">4Fe-4S</keyword>
<keyword evidence="4" id="KW-0479">Metal-binding</keyword>
<keyword evidence="5" id="KW-0408">Iron</keyword>
<dbReference type="SFLD" id="SFLDG01067">
    <property type="entry name" value="SPASM/twitch_domain_containing"/>
    <property type="match status" value="1"/>
</dbReference>
<protein>
    <recommendedName>
        <fullName evidence="8">S-adenosylmethionine-dependent nucleotide dehydratase</fullName>
    </recommendedName>
</protein>
<dbReference type="InterPro" id="IPR006638">
    <property type="entry name" value="Elp3/MiaA/NifB-like_rSAM"/>
</dbReference>
<name>A0A1V8M8W1_9GAMM</name>
<proteinExistence type="predicted"/>
<feature type="domain" description="Radical SAM core" evidence="9">
    <location>
        <begin position="8"/>
        <end position="247"/>
    </location>
</feature>
<dbReference type="Proteomes" id="UP000191980">
    <property type="component" value="Unassembled WGS sequence"/>
</dbReference>
<dbReference type="GO" id="GO:0046872">
    <property type="term" value="F:metal ion binding"/>
    <property type="evidence" value="ECO:0007669"/>
    <property type="project" value="UniProtKB-KW"/>
</dbReference>
<dbReference type="SUPFAM" id="SSF102114">
    <property type="entry name" value="Radical SAM enzymes"/>
    <property type="match status" value="1"/>
</dbReference>
<dbReference type="AlphaFoldDB" id="A0A1V8M8W1"/>
<accession>A0A1V8M8W1</accession>
<dbReference type="GO" id="GO:0051607">
    <property type="term" value="P:defense response to virus"/>
    <property type="evidence" value="ECO:0007669"/>
    <property type="project" value="UniProtKB-KW"/>
</dbReference>
<reference evidence="10 11" key="1">
    <citation type="submission" date="2015-12" db="EMBL/GenBank/DDBJ databases">
        <authorList>
            <person name="Shamseldin A."/>
            <person name="Moawad H."/>
            <person name="Abd El-Rahim W.M."/>
            <person name="Sadowsky M.J."/>
        </authorList>
    </citation>
    <scope>NUCLEOTIDE SEQUENCE [LARGE SCALE GENOMIC DNA]</scope>
    <source>
        <strain evidence="10 11">WF1</strain>
    </source>
</reference>
<keyword evidence="7" id="KW-0051">Antiviral defense</keyword>
<dbReference type="PANTHER" id="PTHR21339:SF0">
    <property type="entry name" value="S-ADENOSYLMETHIONINE-DEPENDENT NUCLEOTIDE DEHYDRATASE RSAD2"/>
    <property type="match status" value="1"/>
</dbReference>